<keyword evidence="3" id="KW-1185">Reference proteome</keyword>
<evidence type="ECO:0000256" key="1">
    <source>
        <dbReference type="SAM" id="MobiDB-lite"/>
    </source>
</evidence>
<organism evidence="2 3">
    <name type="scientific">Colletotrichum lupini</name>
    <dbReference type="NCBI Taxonomy" id="145971"/>
    <lineage>
        <taxon>Eukaryota</taxon>
        <taxon>Fungi</taxon>
        <taxon>Dikarya</taxon>
        <taxon>Ascomycota</taxon>
        <taxon>Pezizomycotina</taxon>
        <taxon>Sordariomycetes</taxon>
        <taxon>Hypocreomycetidae</taxon>
        <taxon>Glomerellales</taxon>
        <taxon>Glomerellaceae</taxon>
        <taxon>Colletotrichum</taxon>
        <taxon>Colletotrichum acutatum species complex</taxon>
    </lineage>
</organism>
<gene>
    <name evidence="2" type="ORF">CLUP02_10023</name>
</gene>
<accession>A0A9Q8SVX7</accession>
<dbReference type="Proteomes" id="UP000830671">
    <property type="component" value="Chromosome 5"/>
</dbReference>
<sequence length="74" mass="8041">MGRGQIQLNNGTSPSRPPRGGETVAAAGTAQPSHTWMHTTHTQAPSSLAFWLRKRAAHTVEKCHTRSRPNRGKA</sequence>
<dbReference type="AlphaFoldDB" id="A0A9Q8SVX7"/>
<dbReference type="EMBL" id="CP019477">
    <property type="protein sequence ID" value="UQC84526.1"/>
    <property type="molecule type" value="Genomic_DNA"/>
</dbReference>
<evidence type="ECO:0000313" key="2">
    <source>
        <dbReference type="EMBL" id="UQC84526.1"/>
    </source>
</evidence>
<feature type="compositionally biased region" description="Polar residues" evidence="1">
    <location>
        <begin position="1"/>
        <end position="14"/>
    </location>
</feature>
<name>A0A9Q8SVX7_9PEZI</name>
<dbReference type="RefSeq" id="XP_049146143.1">
    <property type="nucleotide sequence ID" value="XM_049288999.1"/>
</dbReference>
<dbReference type="GeneID" id="73344009"/>
<protein>
    <submittedName>
        <fullName evidence="2">Uncharacterized protein</fullName>
    </submittedName>
</protein>
<feature type="region of interest" description="Disordered" evidence="1">
    <location>
        <begin position="1"/>
        <end position="30"/>
    </location>
</feature>
<evidence type="ECO:0000313" key="3">
    <source>
        <dbReference type="Proteomes" id="UP000830671"/>
    </source>
</evidence>
<reference evidence="2" key="1">
    <citation type="journal article" date="2021" name="Mol. Plant Microbe Interact.">
        <title>Complete Genome Sequence of the Plant-Pathogenic Fungus Colletotrichum lupini.</title>
        <authorList>
            <person name="Baroncelli R."/>
            <person name="Pensec F."/>
            <person name="Da Lio D."/>
            <person name="Boufleur T."/>
            <person name="Vicente I."/>
            <person name="Sarrocco S."/>
            <person name="Picot A."/>
            <person name="Baraldi E."/>
            <person name="Sukno S."/>
            <person name="Thon M."/>
            <person name="Le Floch G."/>
        </authorList>
    </citation>
    <scope>NUCLEOTIDE SEQUENCE</scope>
    <source>
        <strain evidence="2">IMI 504893</strain>
    </source>
</reference>
<dbReference type="KEGG" id="clup:CLUP02_10023"/>
<proteinExistence type="predicted"/>